<dbReference type="GO" id="GO:0042802">
    <property type="term" value="F:identical protein binding"/>
    <property type="evidence" value="ECO:0007669"/>
    <property type="project" value="TreeGrafter"/>
</dbReference>
<evidence type="ECO:0000256" key="5">
    <source>
        <dbReference type="RuleBase" id="RU003560"/>
    </source>
</evidence>
<dbReference type="Gene3D" id="3.90.1150.10">
    <property type="entry name" value="Aspartate Aminotransferase, domain 1"/>
    <property type="match status" value="1"/>
</dbReference>
<dbReference type="GO" id="GO:0008483">
    <property type="term" value="F:transaminase activity"/>
    <property type="evidence" value="ECO:0007669"/>
    <property type="project" value="UniProtKB-KW"/>
</dbReference>
<dbReference type="STRING" id="333140.AWW68_16720"/>
<dbReference type="PIRSF" id="PIRSF000521">
    <property type="entry name" value="Transaminase_4ab_Lys_Orn"/>
    <property type="match status" value="1"/>
</dbReference>
<reference evidence="6 7" key="1">
    <citation type="submission" date="2016-01" db="EMBL/GenBank/DDBJ databases">
        <title>Genome sequencing of Roseivirga spongicola UST030701-084.</title>
        <authorList>
            <person name="Selvaratnam C."/>
            <person name="Thevarajoo S."/>
            <person name="Goh K.M."/>
            <person name="Ee R."/>
            <person name="Chan K.-G."/>
            <person name="Chong C.S."/>
        </authorList>
    </citation>
    <scope>NUCLEOTIDE SEQUENCE [LARGE SCALE GENOMIC DNA]</scope>
    <source>
        <strain evidence="6 7">UST030701-084</strain>
    </source>
</reference>
<dbReference type="AlphaFoldDB" id="A0A150X1G6"/>
<dbReference type="Pfam" id="PF00202">
    <property type="entry name" value="Aminotran_3"/>
    <property type="match status" value="1"/>
</dbReference>
<dbReference type="FunFam" id="3.40.640.10:FF:000004">
    <property type="entry name" value="Acetylornithine aminotransferase"/>
    <property type="match status" value="1"/>
</dbReference>
<keyword evidence="2 6" id="KW-0032">Aminotransferase</keyword>
<organism evidence="6 7">
    <name type="scientific">Roseivirga spongicola</name>
    <dbReference type="NCBI Taxonomy" id="333140"/>
    <lineage>
        <taxon>Bacteria</taxon>
        <taxon>Pseudomonadati</taxon>
        <taxon>Bacteroidota</taxon>
        <taxon>Cytophagia</taxon>
        <taxon>Cytophagales</taxon>
        <taxon>Roseivirgaceae</taxon>
        <taxon>Roseivirga</taxon>
    </lineage>
</organism>
<dbReference type="PANTHER" id="PTHR11986">
    <property type="entry name" value="AMINOTRANSFERASE CLASS III"/>
    <property type="match status" value="1"/>
</dbReference>
<dbReference type="PANTHER" id="PTHR11986:SF79">
    <property type="entry name" value="ACETYLORNITHINE AMINOTRANSFERASE, MITOCHONDRIAL"/>
    <property type="match status" value="1"/>
</dbReference>
<dbReference type="GO" id="GO:0030170">
    <property type="term" value="F:pyridoxal phosphate binding"/>
    <property type="evidence" value="ECO:0007669"/>
    <property type="project" value="InterPro"/>
</dbReference>
<dbReference type="OrthoDB" id="9762089at2"/>
<dbReference type="RefSeq" id="WP_068224361.1">
    <property type="nucleotide sequence ID" value="NZ_CP139724.1"/>
</dbReference>
<evidence type="ECO:0000256" key="1">
    <source>
        <dbReference type="ARBA" id="ARBA00001933"/>
    </source>
</evidence>
<gene>
    <name evidence="6" type="ORF">AWW68_16720</name>
</gene>
<comment type="caution">
    <text evidence="6">The sequence shown here is derived from an EMBL/GenBank/DDBJ whole genome shotgun (WGS) entry which is preliminary data.</text>
</comment>
<keyword evidence="4 5" id="KW-0663">Pyridoxal phosphate</keyword>
<dbReference type="InterPro" id="IPR049704">
    <property type="entry name" value="Aminotrans_3_PPA_site"/>
</dbReference>
<dbReference type="Gene3D" id="3.40.640.10">
    <property type="entry name" value="Type I PLP-dependent aspartate aminotransferase-like (Major domain)"/>
    <property type="match status" value="1"/>
</dbReference>
<dbReference type="InterPro" id="IPR015421">
    <property type="entry name" value="PyrdxlP-dep_Trfase_major"/>
</dbReference>
<sequence>MDSKDVFIKHVAQTSPFPLKIEVEKAEGTYIFDKEGKKYFDLISGIAVTNIGHRHPKVVAAIKEQVDKYLHVMAYGEFVQDSQNGLAKELAKLLPSTLDCCYFVNSGTEAIEGALKLAKRVTERTEIISCHKSYHGSTHGSLSVSGNETKKYRYRPLLPDVKFMHFNKLEDLELVTEKTAAVLVEPIQGDAGVRIGSQEFLEALRLKCTETGAQLIFDEIQTGIGRTGKMFAFEHYGVVPDILALAKGLGGGMPIGSFISSHEKMNLFTHDPILGHITTFGGHPVVCASAWANLKAIQEENMLEHVEQKGQLLEETIAHPAVKEIRRKGLMLAVEFENADLVQKIVHACLDKGIITFWFLSCPESFRLAPPINISDEDILEAGKRIKEAIMASC</sequence>
<comment type="cofactor">
    <cofactor evidence="1">
        <name>pyridoxal 5'-phosphate</name>
        <dbReference type="ChEBI" id="CHEBI:597326"/>
    </cofactor>
</comment>
<accession>A0A150X1G6</accession>
<dbReference type="Proteomes" id="UP000075606">
    <property type="component" value="Unassembled WGS sequence"/>
</dbReference>
<evidence type="ECO:0000256" key="2">
    <source>
        <dbReference type="ARBA" id="ARBA00022576"/>
    </source>
</evidence>
<name>A0A150X1G6_9BACT</name>
<dbReference type="InterPro" id="IPR050103">
    <property type="entry name" value="Class-III_PLP-dep_AT"/>
</dbReference>
<proteinExistence type="inferred from homology"/>
<dbReference type="InterPro" id="IPR015424">
    <property type="entry name" value="PyrdxlP-dep_Trfase"/>
</dbReference>
<keyword evidence="3 6" id="KW-0808">Transferase</keyword>
<evidence type="ECO:0000256" key="3">
    <source>
        <dbReference type="ARBA" id="ARBA00022679"/>
    </source>
</evidence>
<evidence type="ECO:0000313" key="7">
    <source>
        <dbReference type="Proteomes" id="UP000075606"/>
    </source>
</evidence>
<dbReference type="EMBL" id="LRPC01000029">
    <property type="protein sequence ID" value="KYG72548.1"/>
    <property type="molecule type" value="Genomic_DNA"/>
</dbReference>
<keyword evidence="7" id="KW-1185">Reference proteome</keyword>
<dbReference type="InterPro" id="IPR015422">
    <property type="entry name" value="PyrdxlP-dep_Trfase_small"/>
</dbReference>
<dbReference type="InterPro" id="IPR005814">
    <property type="entry name" value="Aminotrans_3"/>
</dbReference>
<dbReference type="SUPFAM" id="SSF53383">
    <property type="entry name" value="PLP-dependent transferases"/>
    <property type="match status" value="1"/>
</dbReference>
<comment type="similarity">
    <text evidence="5">Belongs to the class-III pyridoxal-phosphate-dependent aminotransferase family.</text>
</comment>
<evidence type="ECO:0000256" key="4">
    <source>
        <dbReference type="ARBA" id="ARBA00022898"/>
    </source>
</evidence>
<dbReference type="CDD" id="cd00610">
    <property type="entry name" value="OAT_like"/>
    <property type="match status" value="1"/>
</dbReference>
<dbReference type="PROSITE" id="PS00600">
    <property type="entry name" value="AA_TRANSFER_CLASS_3"/>
    <property type="match status" value="1"/>
</dbReference>
<protein>
    <submittedName>
        <fullName evidence="6">Aminotransferase class III</fullName>
    </submittedName>
</protein>
<evidence type="ECO:0000313" key="6">
    <source>
        <dbReference type="EMBL" id="KYG72548.1"/>
    </source>
</evidence>